<feature type="transmembrane region" description="Helical" evidence="1">
    <location>
        <begin position="22"/>
        <end position="41"/>
    </location>
</feature>
<feature type="transmembrane region" description="Helical" evidence="1">
    <location>
        <begin position="86"/>
        <end position="108"/>
    </location>
</feature>
<keyword evidence="1" id="KW-1133">Transmembrane helix</keyword>
<comment type="caution">
    <text evidence="2">The sequence shown here is derived from an EMBL/GenBank/DDBJ whole genome shotgun (WGS) entry which is preliminary data.</text>
</comment>
<reference evidence="2 3" key="1">
    <citation type="submission" date="2023-10" db="EMBL/GenBank/DDBJ databases">
        <title>Characteristics and mechanism of a salt-tolerant marine origin heterotrophic nitrifying- aerobic denitrifying bacteria Marinobacter xestospongiae HN1.</title>
        <authorList>
            <person name="Qi R."/>
        </authorList>
    </citation>
    <scope>NUCLEOTIDE SEQUENCE [LARGE SCALE GENOMIC DNA]</scope>
    <source>
        <strain evidence="2 3">HN1</strain>
    </source>
</reference>
<name>A0ABU3W2G7_9GAMM</name>
<gene>
    <name evidence="2" type="ORF">RYS15_18770</name>
</gene>
<keyword evidence="1" id="KW-0472">Membrane</keyword>
<protein>
    <submittedName>
        <fullName evidence="2">Uncharacterized protein</fullName>
    </submittedName>
</protein>
<dbReference type="Proteomes" id="UP001269819">
    <property type="component" value="Unassembled WGS sequence"/>
</dbReference>
<proteinExistence type="predicted"/>
<feature type="transmembrane region" description="Helical" evidence="1">
    <location>
        <begin position="53"/>
        <end position="74"/>
    </location>
</feature>
<evidence type="ECO:0000313" key="2">
    <source>
        <dbReference type="EMBL" id="MDV2080733.1"/>
    </source>
</evidence>
<organism evidence="2 3">
    <name type="scientific">Marinobacter xestospongiae</name>
    <dbReference type="NCBI Taxonomy" id="994319"/>
    <lineage>
        <taxon>Bacteria</taxon>
        <taxon>Pseudomonadati</taxon>
        <taxon>Pseudomonadota</taxon>
        <taxon>Gammaproteobacteria</taxon>
        <taxon>Pseudomonadales</taxon>
        <taxon>Marinobacteraceae</taxon>
        <taxon>Marinobacter</taxon>
    </lineage>
</organism>
<dbReference type="EMBL" id="JAWIIJ010000018">
    <property type="protein sequence ID" value="MDV2080733.1"/>
    <property type="molecule type" value="Genomic_DNA"/>
</dbReference>
<keyword evidence="1" id="KW-0812">Transmembrane</keyword>
<sequence length="110" mass="11562">MPSPQNTSVTEAIKPGPTPIPLWLKPLAIALTLLLCGYQYLRASATFADTAAALGGALTPLILGLLVVLLFQIGKRFRSGRARWQIFLAVQAVMLVSAISTILTTAAASA</sequence>
<evidence type="ECO:0000313" key="3">
    <source>
        <dbReference type="Proteomes" id="UP001269819"/>
    </source>
</evidence>
<dbReference type="RefSeq" id="WP_316975096.1">
    <property type="nucleotide sequence ID" value="NZ_JAWIIJ010000018.1"/>
</dbReference>
<evidence type="ECO:0000256" key="1">
    <source>
        <dbReference type="SAM" id="Phobius"/>
    </source>
</evidence>
<keyword evidence="3" id="KW-1185">Reference proteome</keyword>
<accession>A0ABU3W2G7</accession>